<protein>
    <submittedName>
        <fullName evidence="1">Prepilin-type N-terminal cleavage/methylation domain-containing protein</fullName>
    </submittedName>
</protein>
<comment type="caution">
    <text evidence="1">The sequence shown here is derived from an EMBL/GenBank/DDBJ whole genome shotgun (WGS) entry which is preliminary data.</text>
</comment>
<gene>
    <name evidence="1" type="ORF">E7027_05885</name>
</gene>
<name>A0A928DR95_9BACT</name>
<sequence length="167" mass="18475">MKKGFTLVELLTVVLIVAILSGVALPQYRKAVEKSRVAEAQNMLRVLYDSSERLAGEFGYRSYPALLAAKSYSTSYGISRLDMFDESALPKSCKLSTDKMMLTCPNFSYKVNVSNGTKNYVVARKLKAPNTGTLIVFDRDDNKIYCQSSSEDACDVYGLDTISGISY</sequence>
<dbReference type="Proteomes" id="UP000725649">
    <property type="component" value="Unassembled WGS sequence"/>
</dbReference>
<dbReference type="InterPro" id="IPR012902">
    <property type="entry name" value="N_methyl_site"/>
</dbReference>
<dbReference type="AlphaFoldDB" id="A0A928DR95"/>
<reference evidence="1" key="1">
    <citation type="submission" date="2019-04" db="EMBL/GenBank/DDBJ databases">
        <title>Evolution of Biomass-Degrading Anaerobic Consortia Revealed by Metagenomics.</title>
        <authorList>
            <person name="Peng X."/>
        </authorList>
    </citation>
    <scope>NUCLEOTIDE SEQUENCE</scope>
    <source>
        <strain evidence="1">SIG66</strain>
    </source>
</reference>
<dbReference type="SUPFAM" id="SSF54523">
    <property type="entry name" value="Pili subunits"/>
    <property type="match status" value="1"/>
</dbReference>
<dbReference type="PROSITE" id="PS00409">
    <property type="entry name" value="PROKAR_NTER_METHYL"/>
    <property type="match status" value="1"/>
</dbReference>
<evidence type="ECO:0000313" key="2">
    <source>
        <dbReference type="Proteomes" id="UP000725649"/>
    </source>
</evidence>
<dbReference type="PANTHER" id="PTHR30093">
    <property type="entry name" value="GENERAL SECRETION PATHWAY PROTEIN G"/>
    <property type="match status" value="1"/>
</dbReference>
<dbReference type="NCBIfam" id="TIGR02532">
    <property type="entry name" value="IV_pilin_GFxxxE"/>
    <property type="match status" value="1"/>
</dbReference>
<dbReference type="Gene3D" id="3.30.700.10">
    <property type="entry name" value="Glycoprotein, Type 4 Pilin"/>
    <property type="match status" value="1"/>
</dbReference>
<dbReference type="EMBL" id="SUVG01000006">
    <property type="protein sequence ID" value="MBE6421634.1"/>
    <property type="molecule type" value="Genomic_DNA"/>
</dbReference>
<proteinExistence type="predicted"/>
<dbReference type="InterPro" id="IPR045584">
    <property type="entry name" value="Pilin-like"/>
</dbReference>
<organism evidence="1 2">
    <name type="scientific">Candidatus Avelusimicrobium gallicola</name>
    <dbReference type="NCBI Taxonomy" id="2562704"/>
    <lineage>
        <taxon>Bacteria</taxon>
        <taxon>Pseudomonadati</taxon>
        <taxon>Elusimicrobiota</taxon>
        <taxon>Elusimicrobia</taxon>
        <taxon>Elusimicrobiales</taxon>
        <taxon>Elusimicrobiaceae</taxon>
        <taxon>Candidatus Avelusimicrobium</taxon>
    </lineage>
</organism>
<accession>A0A928DR95</accession>
<dbReference type="PANTHER" id="PTHR30093:SF43">
    <property type="entry name" value="SLR2015 PROTEIN"/>
    <property type="match status" value="1"/>
</dbReference>
<evidence type="ECO:0000313" key="1">
    <source>
        <dbReference type="EMBL" id="MBE6421634.1"/>
    </source>
</evidence>
<dbReference type="Pfam" id="PF07963">
    <property type="entry name" value="N_methyl"/>
    <property type="match status" value="1"/>
</dbReference>